<gene>
    <name evidence="1" type="ORF">SAMN05216562_0025</name>
</gene>
<name>A0A1H3VKC7_9GAMM</name>
<evidence type="ECO:0000313" key="1">
    <source>
        <dbReference type="EMBL" id="SDZ75219.1"/>
    </source>
</evidence>
<keyword evidence="2" id="KW-1185">Reference proteome</keyword>
<reference evidence="2" key="1">
    <citation type="submission" date="2016-10" db="EMBL/GenBank/DDBJ databases">
        <authorList>
            <person name="Varghese N."/>
            <person name="Submissions S."/>
        </authorList>
    </citation>
    <scope>NUCLEOTIDE SEQUENCE [LARGE SCALE GENOMIC DNA]</scope>
    <source>
        <strain evidence="2">CGMCC 1.10657</strain>
    </source>
</reference>
<proteinExistence type="predicted"/>
<protein>
    <submittedName>
        <fullName evidence="1">Uncharacterized protein</fullName>
    </submittedName>
</protein>
<dbReference type="AlphaFoldDB" id="A0A1H3VKC7"/>
<accession>A0A1H3VKC7</accession>
<organism evidence="1 2">
    <name type="scientific">Microbulbifer marinus</name>
    <dbReference type="NCBI Taxonomy" id="658218"/>
    <lineage>
        <taxon>Bacteria</taxon>
        <taxon>Pseudomonadati</taxon>
        <taxon>Pseudomonadota</taxon>
        <taxon>Gammaproteobacteria</taxon>
        <taxon>Cellvibrionales</taxon>
        <taxon>Microbulbiferaceae</taxon>
        <taxon>Microbulbifer</taxon>
    </lineage>
</organism>
<dbReference type="Proteomes" id="UP000198658">
    <property type="component" value="Unassembled WGS sequence"/>
</dbReference>
<sequence length="97" mass="11156">MHPLEGGARSRSTVFDPRLAAKLSHERNQVQKFVSGNTELMTANGTFIRKGDYCAEIRRLIPSDIDSNVSQHFRIKCTKRRRPQEDIDRLAREYGIP</sequence>
<dbReference type="EMBL" id="FNQO01000001">
    <property type="protein sequence ID" value="SDZ75219.1"/>
    <property type="molecule type" value="Genomic_DNA"/>
</dbReference>
<evidence type="ECO:0000313" key="2">
    <source>
        <dbReference type="Proteomes" id="UP000198658"/>
    </source>
</evidence>